<reference evidence="3 4" key="1">
    <citation type="submission" date="2019-03" db="EMBL/GenBank/DDBJ databases">
        <title>Sequencing the genomes of 1000 actinobacteria strains.</title>
        <authorList>
            <person name="Klenk H.-P."/>
        </authorList>
    </citation>
    <scope>NUCLEOTIDE SEQUENCE [LARGE SCALE GENOMIC DNA]</scope>
    <source>
        <strain evidence="3 4">DSM 43805</strain>
    </source>
</reference>
<organism evidence="3 4">
    <name type="scientific">Paractinoplanes brasiliensis</name>
    <dbReference type="NCBI Taxonomy" id="52695"/>
    <lineage>
        <taxon>Bacteria</taxon>
        <taxon>Bacillati</taxon>
        <taxon>Actinomycetota</taxon>
        <taxon>Actinomycetes</taxon>
        <taxon>Micromonosporales</taxon>
        <taxon>Micromonosporaceae</taxon>
        <taxon>Paractinoplanes</taxon>
    </lineage>
</organism>
<feature type="chain" id="PRO_5020374386" description="Deoxyribonuclease NucA/NucB domain-containing protein" evidence="1">
    <location>
        <begin position="27"/>
        <end position="386"/>
    </location>
</feature>
<proteinExistence type="predicted"/>
<dbReference type="OrthoDB" id="2751008at2"/>
<sequence>MLIRRLVTTAVAVLIATTAMPLPASAQPASPAMTPKCAEQARNDAALARSRATTAKMTCVDTVAPNTGTTTALAVPSTCADNDFIYTRFTACVIRAAIMYVYEIPTGRVVGHIKYRFDSYITTSASSNHWTLQQDFEILETSGNLAGTFFTGDGACQPSCTADVSFPNRPFSTVGAKMSATNTSTSTSITPGSNAVQNHRTTMRHWFHNVAWEYRASDKIPLEPGQIRCDGEYTVVGCTFPVRPVFTIAARPGIMSFAKHVKMSLDYQLPRVLTRMRDEFNATQNGNKACPARIPKPSSDWSCDEYPFRSTLQGAFTSNAPYGRTFAGCQIDLPDIPIRQPGDAGGYNICLIPATENTAGGLLLKAFYRDNRVLDGERFIVVVTGI</sequence>
<feature type="signal peptide" evidence="1">
    <location>
        <begin position="1"/>
        <end position="26"/>
    </location>
</feature>
<keyword evidence="1" id="KW-0732">Signal</keyword>
<evidence type="ECO:0000259" key="2">
    <source>
        <dbReference type="Pfam" id="PF14040"/>
    </source>
</evidence>
<evidence type="ECO:0000313" key="3">
    <source>
        <dbReference type="EMBL" id="TDO31550.1"/>
    </source>
</evidence>
<dbReference type="Proteomes" id="UP000294901">
    <property type="component" value="Unassembled WGS sequence"/>
</dbReference>
<protein>
    <recommendedName>
        <fullName evidence="2">Deoxyribonuclease NucA/NucB domain-containing protein</fullName>
    </recommendedName>
</protein>
<dbReference type="InterPro" id="IPR029476">
    <property type="entry name" value="DNase_NucA_NucB"/>
</dbReference>
<name>A0A4R6J7Q0_9ACTN</name>
<evidence type="ECO:0000256" key="1">
    <source>
        <dbReference type="SAM" id="SignalP"/>
    </source>
</evidence>
<dbReference type="Pfam" id="PF14040">
    <property type="entry name" value="DNase_NucA_NucB"/>
    <property type="match status" value="1"/>
</dbReference>
<keyword evidence="4" id="KW-1185">Reference proteome</keyword>
<dbReference type="EMBL" id="SNWR01000002">
    <property type="protein sequence ID" value="TDO31550.1"/>
    <property type="molecule type" value="Genomic_DNA"/>
</dbReference>
<dbReference type="RefSeq" id="WP_133877638.1">
    <property type="nucleotide sequence ID" value="NZ_BOMD01000080.1"/>
</dbReference>
<comment type="caution">
    <text evidence="3">The sequence shown here is derived from an EMBL/GenBank/DDBJ whole genome shotgun (WGS) entry which is preliminary data.</text>
</comment>
<evidence type="ECO:0000313" key="4">
    <source>
        <dbReference type="Proteomes" id="UP000294901"/>
    </source>
</evidence>
<feature type="domain" description="Deoxyribonuclease NucA/NucB" evidence="2">
    <location>
        <begin position="283"/>
        <end position="382"/>
    </location>
</feature>
<accession>A0A4R6J7Q0</accession>
<gene>
    <name evidence="3" type="ORF">C8E87_6976</name>
</gene>
<dbReference type="AlphaFoldDB" id="A0A4R6J7Q0"/>